<comment type="caution">
    <text evidence="2">The sequence shown here is derived from an EMBL/GenBank/DDBJ whole genome shotgun (WGS) entry which is preliminary data.</text>
</comment>
<name>A0AAN5I9C1_9BILA</name>
<sequence length="435" mass="50983">MMGVRIFFKDKTNDMKGLFTEHQIQKWYREKWFESDFPFYFTQNDERPSDEENSGITLGILRSLNGVGCPFFKVDENEEREREKKRREREEKLQGIEKKITELRQLHDVILSIKKKIDGIEADVEVGESGSSSAKKILKEHNEKTFDKPESIPDDIWKNLCELGVSFADLVMNAFDVYATGRFAGWDKKRLENIESTLYRVKKEMREGRNLACEHILIEKMKEKEFFCCSICDDESFYNYKQALIHFTSKDHRQRETGTVRKSGIDSIRHVLDMVTKLPAKLAEDDARVEKDRKERNGPVDLMKRVQEMYRPEMTNFGAKLMNAYREAHYKNRANCIRADMDRMSRTVFDTMHEVEIMKGEFGRKMFPELHEHLGQGETFCSFCSCVTGDRDGFYAHYISSSHLRVVANAYKNAGQECRIDTFTVLVNVYKKDLI</sequence>
<dbReference type="SUPFAM" id="SSF55277">
    <property type="entry name" value="GYF domain"/>
    <property type="match status" value="1"/>
</dbReference>
<proteinExistence type="predicted"/>
<dbReference type="EMBL" id="BTRK01000005">
    <property type="protein sequence ID" value="GMR54826.1"/>
    <property type="molecule type" value="Genomic_DNA"/>
</dbReference>
<reference evidence="3" key="1">
    <citation type="submission" date="2022-10" db="EMBL/GenBank/DDBJ databases">
        <title>Genome assembly of Pristionchus species.</title>
        <authorList>
            <person name="Yoshida K."/>
            <person name="Sommer R.J."/>
        </authorList>
    </citation>
    <scope>NUCLEOTIDE SEQUENCE [LARGE SCALE GENOMIC DNA]</scope>
    <source>
        <strain evidence="3">RS5460</strain>
    </source>
</reference>
<keyword evidence="1" id="KW-0175">Coiled coil</keyword>
<evidence type="ECO:0000313" key="2">
    <source>
        <dbReference type="EMBL" id="GMR54826.1"/>
    </source>
</evidence>
<dbReference type="Proteomes" id="UP001328107">
    <property type="component" value="Unassembled WGS sequence"/>
</dbReference>
<dbReference type="InterPro" id="IPR035445">
    <property type="entry name" value="GYF-like_dom_sf"/>
</dbReference>
<accession>A0AAN5I9C1</accession>
<organism evidence="2 3">
    <name type="scientific">Pristionchus mayeri</name>
    <dbReference type="NCBI Taxonomy" id="1317129"/>
    <lineage>
        <taxon>Eukaryota</taxon>
        <taxon>Metazoa</taxon>
        <taxon>Ecdysozoa</taxon>
        <taxon>Nematoda</taxon>
        <taxon>Chromadorea</taxon>
        <taxon>Rhabditida</taxon>
        <taxon>Rhabditina</taxon>
        <taxon>Diplogasteromorpha</taxon>
        <taxon>Diplogasteroidea</taxon>
        <taxon>Neodiplogasteridae</taxon>
        <taxon>Pristionchus</taxon>
    </lineage>
</organism>
<evidence type="ECO:0000256" key="1">
    <source>
        <dbReference type="SAM" id="Coils"/>
    </source>
</evidence>
<keyword evidence="3" id="KW-1185">Reference proteome</keyword>
<dbReference type="AlphaFoldDB" id="A0AAN5I9C1"/>
<gene>
    <name evidence="2" type="ORF">PMAYCL1PPCAC_25021</name>
</gene>
<evidence type="ECO:0000313" key="3">
    <source>
        <dbReference type="Proteomes" id="UP001328107"/>
    </source>
</evidence>
<feature type="coiled-coil region" evidence="1">
    <location>
        <begin position="73"/>
        <end position="106"/>
    </location>
</feature>
<protein>
    <submittedName>
        <fullName evidence="2">Uncharacterized protein</fullName>
    </submittedName>
</protein>